<accession>A0A2H0UWF2</accession>
<dbReference type="Pfam" id="PF00005">
    <property type="entry name" value="ABC_tran"/>
    <property type="match status" value="1"/>
</dbReference>
<dbReference type="SMART" id="SM00382">
    <property type="entry name" value="AAA"/>
    <property type="match status" value="1"/>
</dbReference>
<feature type="domain" description="ABC transporter" evidence="4">
    <location>
        <begin position="2"/>
        <end position="229"/>
    </location>
</feature>
<evidence type="ECO:0000256" key="2">
    <source>
        <dbReference type="ARBA" id="ARBA00022741"/>
    </source>
</evidence>
<dbReference type="InterPro" id="IPR017871">
    <property type="entry name" value="ABC_transporter-like_CS"/>
</dbReference>
<keyword evidence="5" id="KW-0132">Cell division</keyword>
<keyword evidence="2" id="KW-0547">Nucleotide-binding</keyword>
<organism evidence="5 6">
    <name type="scientific">bacterium (Candidatus Gribaldobacteria) CG10_big_fil_rev_8_21_14_0_10_41_12</name>
    <dbReference type="NCBI Taxonomy" id="2014277"/>
    <lineage>
        <taxon>Bacteria</taxon>
        <taxon>Candidatus Gribaldobacteria</taxon>
    </lineage>
</organism>
<evidence type="ECO:0000313" key="5">
    <source>
        <dbReference type="EMBL" id="PIR91161.1"/>
    </source>
</evidence>
<comment type="similarity">
    <text evidence="1">Belongs to the ABC transporter superfamily.</text>
</comment>
<dbReference type="Proteomes" id="UP000228906">
    <property type="component" value="Unassembled WGS sequence"/>
</dbReference>
<dbReference type="SUPFAM" id="SSF52540">
    <property type="entry name" value="P-loop containing nucleoside triphosphate hydrolases"/>
    <property type="match status" value="1"/>
</dbReference>
<dbReference type="GO" id="GO:0005886">
    <property type="term" value="C:plasma membrane"/>
    <property type="evidence" value="ECO:0007669"/>
    <property type="project" value="UniProtKB-ARBA"/>
</dbReference>
<gene>
    <name evidence="5" type="ORF">COU03_02900</name>
</gene>
<keyword evidence="5" id="KW-0131">Cell cycle</keyword>
<dbReference type="InterPro" id="IPR003439">
    <property type="entry name" value="ABC_transporter-like_ATP-bd"/>
</dbReference>
<dbReference type="PANTHER" id="PTHR24220:SF470">
    <property type="entry name" value="CELL DIVISION ATP-BINDING PROTEIN FTSE"/>
    <property type="match status" value="1"/>
</dbReference>
<dbReference type="GO" id="GO:0016887">
    <property type="term" value="F:ATP hydrolysis activity"/>
    <property type="evidence" value="ECO:0007669"/>
    <property type="project" value="InterPro"/>
</dbReference>
<keyword evidence="3 5" id="KW-0067">ATP-binding</keyword>
<dbReference type="InterPro" id="IPR015854">
    <property type="entry name" value="ABC_transpr_LolD-like"/>
</dbReference>
<dbReference type="PROSITE" id="PS00211">
    <property type="entry name" value="ABC_TRANSPORTER_1"/>
    <property type="match status" value="1"/>
</dbReference>
<evidence type="ECO:0000259" key="4">
    <source>
        <dbReference type="PROSITE" id="PS50893"/>
    </source>
</evidence>
<dbReference type="EMBL" id="PFAV01000052">
    <property type="protein sequence ID" value="PIR91161.1"/>
    <property type="molecule type" value="Genomic_DNA"/>
</dbReference>
<dbReference type="FunFam" id="3.40.50.300:FF:000056">
    <property type="entry name" value="Cell division ATP-binding protein FtsE"/>
    <property type="match status" value="1"/>
</dbReference>
<dbReference type="InterPro" id="IPR027417">
    <property type="entry name" value="P-loop_NTPase"/>
</dbReference>
<protein>
    <submittedName>
        <fullName evidence="5">Cell division ATP-binding protein FtsE</fullName>
    </submittedName>
</protein>
<name>A0A2H0UWF2_9BACT</name>
<dbReference type="InterPro" id="IPR003593">
    <property type="entry name" value="AAA+_ATPase"/>
</dbReference>
<dbReference type="PANTHER" id="PTHR24220">
    <property type="entry name" value="IMPORT ATP-BINDING PROTEIN"/>
    <property type="match status" value="1"/>
</dbReference>
<dbReference type="GO" id="GO:0051301">
    <property type="term" value="P:cell division"/>
    <property type="evidence" value="ECO:0007669"/>
    <property type="project" value="UniProtKB-KW"/>
</dbReference>
<evidence type="ECO:0000313" key="6">
    <source>
        <dbReference type="Proteomes" id="UP000228906"/>
    </source>
</evidence>
<dbReference type="Gene3D" id="3.40.50.300">
    <property type="entry name" value="P-loop containing nucleotide triphosphate hydrolases"/>
    <property type="match status" value="1"/>
</dbReference>
<dbReference type="AlphaFoldDB" id="A0A2H0UWF2"/>
<comment type="caution">
    <text evidence="5">The sequence shown here is derived from an EMBL/GenBank/DDBJ whole genome shotgun (WGS) entry which is preliminary data.</text>
</comment>
<reference evidence="6" key="1">
    <citation type="submission" date="2017-09" db="EMBL/GenBank/DDBJ databases">
        <title>Depth-based differentiation of microbial function through sediment-hosted aquifers and enrichment of novel symbionts in the deep terrestrial subsurface.</title>
        <authorList>
            <person name="Probst A.J."/>
            <person name="Ladd B."/>
            <person name="Jarett J.K."/>
            <person name="Geller-Mcgrath D.E."/>
            <person name="Sieber C.M.K."/>
            <person name="Emerson J.B."/>
            <person name="Anantharaman K."/>
            <person name="Thomas B.C."/>
            <person name="Malmstrom R."/>
            <person name="Stieglmeier M."/>
            <person name="Klingl A."/>
            <person name="Woyke T."/>
            <person name="Ryan C.M."/>
            <person name="Banfield J.F."/>
        </authorList>
    </citation>
    <scope>NUCLEOTIDE SEQUENCE [LARGE SCALE GENOMIC DNA]</scope>
</reference>
<dbReference type="GO" id="GO:0005524">
    <property type="term" value="F:ATP binding"/>
    <property type="evidence" value="ECO:0007669"/>
    <property type="project" value="UniProtKB-KW"/>
</dbReference>
<sequence length="229" mass="25625">MIQFQNVTKIYNSYLEPITAVRDISFSIKEGEFVCVVGKSGAGKTTLIKLLTGHEKPSQGQVFFKEVDVHNVPSNTLQKMRRKIGVVFQDYKLLHGKTVFENLSYVMQVIGISDTDIKRDVEQVLDIVGLESRACSFPQELSGGEKQRLAIARALIHRPELIVADEPTGNLDLYNTYEVVNLLKKINQLGATIILATHDKEIVDGLKKRVITLELGKIISDEAQGRFIL</sequence>
<proteinExistence type="inferred from homology"/>
<evidence type="ECO:0000256" key="3">
    <source>
        <dbReference type="ARBA" id="ARBA00022840"/>
    </source>
</evidence>
<dbReference type="PROSITE" id="PS50893">
    <property type="entry name" value="ABC_TRANSPORTER_2"/>
    <property type="match status" value="1"/>
</dbReference>
<evidence type="ECO:0000256" key="1">
    <source>
        <dbReference type="ARBA" id="ARBA00005417"/>
    </source>
</evidence>
<dbReference type="GO" id="GO:0022857">
    <property type="term" value="F:transmembrane transporter activity"/>
    <property type="evidence" value="ECO:0007669"/>
    <property type="project" value="TreeGrafter"/>
</dbReference>